<accession>A0A4R4K9F4</accession>
<evidence type="ECO:0000313" key="3">
    <source>
        <dbReference type="EMBL" id="TDB64133.1"/>
    </source>
</evidence>
<reference evidence="3 4" key="1">
    <citation type="submission" date="2019-02" db="EMBL/GenBank/DDBJ databases">
        <title>Arundinibacter roseus gen. nov., sp. nov., a new member of the family Cytophagaceae.</title>
        <authorList>
            <person name="Szuroczki S."/>
            <person name="Khayer B."/>
            <person name="Sproer C."/>
            <person name="Toumi M."/>
            <person name="Szabo A."/>
            <person name="Felfoldi T."/>
            <person name="Schumann P."/>
            <person name="Toth E."/>
        </authorList>
    </citation>
    <scope>NUCLEOTIDE SEQUENCE [LARGE SCALE GENOMIC DNA]</scope>
    <source>
        <strain evidence="3 4">DMA-k-7a</strain>
    </source>
</reference>
<protein>
    <recommendedName>
        <fullName evidence="2">Outer membrane protein beta-barrel domain-containing protein</fullName>
    </recommendedName>
</protein>
<evidence type="ECO:0000256" key="1">
    <source>
        <dbReference type="ARBA" id="ARBA00022729"/>
    </source>
</evidence>
<dbReference type="SUPFAM" id="SSF56925">
    <property type="entry name" value="OMPA-like"/>
    <property type="match status" value="2"/>
</dbReference>
<keyword evidence="1" id="KW-0732">Signal</keyword>
<organism evidence="3 4">
    <name type="scientific">Arundinibacter roseus</name>
    <dbReference type="NCBI Taxonomy" id="2070510"/>
    <lineage>
        <taxon>Bacteria</taxon>
        <taxon>Pseudomonadati</taxon>
        <taxon>Bacteroidota</taxon>
        <taxon>Cytophagia</taxon>
        <taxon>Cytophagales</taxon>
        <taxon>Spirosomataceae</taxon>
        <taxon>Arundinibacter</taxon>
    </lineage>
</organism>
<dbReference type="RefSeq" id="WP_132118839.1">
    <property type="nucleotide sequence ID" value="NZ_SMJU01000008.1"/>
</dbReference>
<comment type="caution">
    <text evidence="3">The sequence shown here is derived from an EMBL/GenBank/DDBJ whole genome shotgun (WGS) entry which is preliminary data.</text>
</comment>
<evidence type="ECO:0000313" key="4">
    <source>
        <dbReference type="Proteomes" id="UP000295706"/>
    </source>
</evidence>
<dbReference type="InterPro" id="IPR011250">
    <property type="entry name" value="OMP/PagP_B-barrel"/>
</dbReference>
<dbReference type="Gene3D" id="2.40.160.20">
    <property type="match status" value="1"/>
</dbReference>
<dbReference type="InterPro" id="IPR027385">
    <property type="entry name" value="Beta-barrel_OMP"/>
</dbReference>
<dbReference type="OrthoDB" id="654178at2"/>
<feature type="domain" description="Outer membrane protein beta-barrel" evidence="2">
    <location>
        <begin position="45"/>
        <end position="197"/>
    </location>
</feature>
<sequence length="284" mass="31575">MKHFLPVILLSTFGFFGPKTIPALAQARIEGLGSHIPARGVISLTGGAGVAYYMGDLIDGVDFDNLGLGPSISLGALYRMSEHLSLRSEVRWYQVQADQKFSRNFVNNLSFRTRNPDFYIGGQADLFSFSRQAPVNPYFMAGVGFTYLSPKANLNGEWISLAPLTTEAVKYSRTPLLVMAGIGVAFKLTDRWGLGVELCNNFLNSDYLDDVSSFYPQPDALPNDLARQLSDRSPEIGEPARQPGWQRGNPGVKDTYIFMSLKANYLLTTRFLAQQRKKTRCPRL</sequence>
<dbReference type="EMBL" id="SMJU01000008">
    <property type="protein sequence ID" value="TDB64133.1"/>
    <property type="molecule type" value="Genomic_DNA"/>
</dbReference>
<keyword evidence="4" id="KW-1185">Reference proteome</keyword>
<evidence type="ECO:0000259" key="2">
    <source>
        <dbReference type="Pfam" id="PF13505"/>
    </source>
</evidence>
<gene>
    <name evidence="3" type="ORF">EZE20_14430</name>
</gene>
<dbReference type="Pfam" id="PF13505">
    <property type="entry name" value="OMP_b-brl"/>
    <property type="match status" value="1"/>
</dbReference>
<dbReference type="Proteomes" id="UP000295706">
    <property type="component" value="Unassembled WGS sequence"/>
</dbReference>
<name>A0A4R4K9F4_9BACT</name>
<dbReference type="AlphaFoldDB" id="A0A4R4K9F4"/>
<proteinExistence type="predicted"/>